<dbReference type="AlphaFoldDB" id="A0A2M8J594"/>
<accession>A0A2M8J594</accession>
<dbReference type="GO" id="GO:0003677">
    <property type="term" value="F:DNA binding"/>
    <property type="evidence" value="ECO:0007669"/>
    <property type="project" value="UniProtKB-UniRule"/>
</dbReference>
<dbReference type="Gene3D" id="1.10.357.10">
    <property type="entry name" value="Tetracycline Repressor, domain 2"/>
    <property type="match status" value="1"/>
</dbReference>
<feature type="domain" description="HTH tetR-type" evidence="5">
    <location>
        <begin position="6"/>
        <end position="66"/>
    </location>
</feature>
<proteinExistence type="predicted"/>
<protein>
    <submittedName>
        <fullName evidence="6">TetR/AcrR family transcriptional regulator</fullName>
    </submittedName>
</protein>
<dbReference type="Gene3D" id="1.10.10.60">
    <property type="entry name" value="Homeodomain-like"/>
    <property type="match status" value="1"/>
</dbReference>
<dbReference type="PANTHER" id="PTHR47506">
    <property type="entry name" value="TRANSCRIPTIONAL REGULATORY PROTEIN"/>
    <property type="match status" value="1"/>
</dbReference>
<dbReference type="InterPro" id="IPR001647">
    <property type="entry name" value="HTH_TetR"/>
</dbReference>
<evidence type="ECO:0000313" key="7">
    <source>
        <dbReference type="Proteomes" id="UP000231553"/>
    </source>
</evidence>
<dbReference type="SUPFAM" id="SSF46689">
    <property type="entry name" value="Homeodomain-like"/>
    <property type="match status" value="1"/>
</dbReference>
<dbReference type="PANTHER" id="PTHR47506:SF10">
    <property type="entry name" value="TRANSCRIPTIONAL REGULATORY PROTEIN"/>
    <property type="match status" value="1"/>
</dbReference>
<keyword evidence="3" id="KW-0804">Transcription</keyword>
<evidence type="ECO:0000256" key="1">
    <source>
        <dbReference type="ARBA" id="ARBA00023015"/>
    </source>
</evidence>
<dbReference type="PROSITE" id="PS50977">
    <property type="entry name" value="HTH_TETR_2"/>
    <property type="match status" value="1"/>
</dbReference>
<evidence type="ECO:0000256" key="4">
    <source>
        <dbReference type="PROSITE-ProRule" id="PRU00335"/>
    </source>
</evidence>
<keyword evidence="1" id="KW-0805">Transcription regulation</keyword>
<evidence type="ECO:0000256" key="3">
    <source>
        <dbReference type="ARBA" id="ARBA00023163"/>
    </source>
</evidence>
<dbReference type="InterPro" id="IPR036271">
    <property type="entry name" value="Tet_transcr_reg_TetR-rel_C_sf"/>
</dbReference>
<organism evidence="6 7">
    <name type="scientific">Pseudooceanicola lipolyticus</name>
    <dbReference type="NCBI Taxonomy" id="2029104"/>
    <lineage>
        <taxon>Bacteria</taxon>
        <taxon>Pseudomonadati</taxon>
        <taxon>Pseudomonadota</taxon>
        <taxon>Alphaproteobacteria</taxon>
        <taxon>Rhodobacterales</taxon>
        <taxon>Paracoccaceae</taxon>
        <taxon>Pseudooceanicola</taxon>
    </lineage>
</organism>
<dbReference type="EMBL" id="PGTB01000006">
    <property type="protein sequence ID" value="PJE37951.1"/>
    <property type="molecule type" value="Genomic_DNA"/>
</dbReference>
<keyword evidence="2 4" id="KW-0238">DNA-binding</keyword>
<evidence type="ECO:0000313" key="6">
    <source>
        <dbReference type="EMBL" id="PJE37951.1"/>
    </source>
</evidence>
<gene>
    <name evidence="6" type="ORF">CVM52_04015</name>
</gene>
<evidence type="ECO:0000256" key="2">
    <source>
        <dbReference type="ARBA" id="ARBA00023125"/>
    </source>
</evidence>
<name>A0A2M8J594_9RHOB</name>
<dbReference type="Proteomes" id="UP000231553">
    <property type="component" value="Unassembled WGS sequence"/>
</dbReference>
<feature type="DNA-binding region" description="H-T-H motif" evidence="4">
    <location>
        <begin position="29"/>
        <end position="48"/>
    </location>
</feature>
<keyword evidence="7" id="KW-1185">Reference proteome</keyword>
<reference evidence="6 7" key="1">
    <citation type="journal article" date="2018" name="Int. J. Syst. Evol. Microbiol.">
        <title>Pseudooceanicola lipolyticus sp. nov., a marine alphaproteobacterium, reclassification of Oceanicola flagellatus as Pseudooceanicola flagellatus comb. nov. and emended description of the genus Pseudooceanicola.</title>
        <authorList>
            <person name="Huang M.-M."/>
            <person name="Guo L.-L."/>
            <person name="Wu Y.-H."/>
            <person name="Lai Q.-L."/>
            <person name="Shao Z.-Z."/>
            <person name="Wang C.-S."/>
            <person name="Wu M."/>
            <person name="Xu X.-W."/>
        </authorList>
    </citation>
    <scope>NUCLEOTIDE SEQUENCE [LARGE SCALE GENOMIC DNA]</scope>
    <source>
        <strain evidence="6 7">157</strain>
    </source>
</reference>
<dbReference type="InterPro" id="IPR009057">
    <property type="entry name" value="Homeodomain-like_sf"/>
</dbReference>
<dbReference type="InterPro" id="IPR011075">
    <property type="entry name" value="TetR_C"/>
</dbReference>
<dbReference type="SUPFAM" id="SSF48498">
    <property type="entry name" value="Tetracyclin repressor-like, C-terminal domain"/>
    <property type="match status" value="1"/>
</dbReference>
<comment type="caution">
    <text evidence="6">The sequence shown here is derived from an EMBL/GenBank/DDBJ whole genome shotgun (WGS) entry which is preliminary data.</text>
</comment>
<dbReference type="OrthoDB" id="9779746at2"/>
<sequence>MARTASYDRDAALDAAMTLFWVKGYQATSLKDLEDALKMRPGSIYAAFQSKEALFRATLERYSHRIADELGQLVASAPSPLAALQAHLERLAELDPCDRPSTACMLVKSLLEIPQETELRAVVLEHLARVEDQLATVFQRARDRGELPPDADPSRLAQRIQTYIFGLKIQAQRRTDPVQMQLLCADLAEEIGRLGTGWSTRQATGDTLPRIGS</sequence>
<dbReference type="Pfam" id="PF16859">
    <property type="entry name" value="TetR_C_11"/>
    <property type="match status" value="1"/>
</dbReference>
<evidence type="ECO:0000259" key="5">
    <source>
        <dbReference type="PROSITE" id="PS50977"/>
    </source>
</evidence>
<dbReference type="Pfam" id="PF00440">
    <property type="entry name" value="TetR_N"/>
    <property type="match status" value="1"/>
</dbReference>